<accession>A0A501X9Y3</accession>
<dbReference type="RefSeq" id="WP_140781415.1">
    <property type="nucleotide sequence ID" value="NZ_VFSS01000007.1"/>
</dbReference>
<evidence type="ECO:0000313" key="2">
    <source>
        <dbReference type="Proteomes" id="UP000319776"/>
    </source>
</evidence>
<dbReference type="InterPro" id="IPR027417">
    <property type="entry name" value="P-loop_NTPase"/>
</dbReference>
<evidence type="ECO:0000313" key="1">
    <source>
        <dbReference type="EMBL" id="TPE57214.1"/>
    </source>
</evidence>
<organism evidence="1 2">
    <name type="scientific">[Mycoplasma] falconis</name>
    <dbReference type="NCBI Taxonomy" id="92403"/>
    <lineage>
        <taxon>Bacteria</taxon>
        <taxon>Bacillati</taxon>
        <taxon>Mycoplasmatota</taxon>
        <taxon>Mycoplasmoidales</taxon>
        <taxon>Metamycoplasmataceae</taxon>
        <taxon>Metamycoplasma</taxon>
    </lineage>
</organism>
<dbReference type="Pfam" id="PF13177">
    <property type="entry name" value="DNA_pol3_delta2"/>
    <property type="match status" value="1"/>
</dbReference>
<dbReference type="Proteomes" id="UP000319776">
    <property type="component" value="Unassembled WGS sequence"/>
</dbReference>
<dbReference type="AlphaFoldDB" id="A0A501X9Y3"/>
<keyword evidence="2" id="KW-1185">Reference proteome</keyword>
<reference evidence="1 2" key="1">
    <citation type="submission" date="2019-06" db="EMBL/GenBank/DDBJ databases">
        <title>Mycoplasma falconis type strain whole genome sequence.</title>
        <authorList>
            <person name="Spergser J."/>
        </authorList>
    </citation>
    <scope>NUCLEOTIDE SEQUENCE [LARGE SCALE GENOMIC DNA]</scope>
    <source>
        <strain evidence="1 2">ATCC 51372</strain>
    </source>
</reference>
<dbReference type="Gene3D" id="3.40.50.300">
    <property type="entry name" value="P-loop containing nucleotide triphosphate hydrolases"/>
    <property type="match status" value="1"/>
</dbReference>
<dbReference type="OrthoDB" id="9810148at2"/>
<sequence>MEITTFKTIIDNQISNNKLHQVYLLSSNQNENFEEEILYMINKINHNNLLSFYQIKFGELYFLVDGYKKNISKEEINQSILNVSQSSIMSLDFKKILIIKKIETGSASSLNSLLKFLENPPKNVIIIMTTNNINSCLKTVKSRAFIINIHKNIEKNIDVEQQIINNINTNLSEEEKNEIIEVFHQFKEAVIISNKKPAGLFDLLIKKLNKTNYLYLANYLIYLYQDLYKLKKDGSNLDLLLSSEVKRDKYDYVLTLDLIEALNQFKKAINNNGNFEIQKANLILNFEELYGI</sequence>
<name>A0A501X9Y3_9BACT</name>
<dbReference type="SUPFAM" id="SSF52540">
    <property type="entry name" value="P-loop containing nucleoside triphosphate hydrolases"/>
    <property type="match status" value="1"/>
</dbReference>
<gene>
    <name evidence="1" type="ORF">FJO69_02255</name>
</gene>
<comment type="caution">
    <text evidence="1">The sequence shown here is derived from an EMBL/GenBank/DDBJ whole genome shotgun (WGS) entry which is preliminary data.</text>
</comment>
<protein>
    <submittedName>
        <fullName evidence="1">DNA polymerase III</fullName>
    </submittedName>
</protein>
<dbReference type="EMBL" id="VFSS01000007">
    <property type="protein sequence ID" value="TPE57214.1"/>
    <property type="molecule type" value="Genomic_DNA"/>
</dbReference>
<proteinExistence type="predicted"/>